<evidence type="ECO:0000256" key="4">
    <source>
        <dbReference type="ARBA" id="ARBA00022723"/>
    </source>
</evidence>
<dbReference type="SUPFAM" id="SSF53807">
    <property type="entry name" value="Helical backbone' metal receptor"/>
    <property type="match status" value="1"/>
</dbReference>
<comment type="similarity">
    <text evidence="2 6">Belongs to the bacterial solute-binding protein 9 family.</text>
</comment>
<dbReference type="EMBL" id="SNZR01000011">
    <property type="protein sequence ID" value="TDR93289.1"/>
    <property type="molecule type" value="Genomic_DNA"/>
</dbReference>
<sequence>MTITRRILLASGLLAATGVRAQQPAADAPLPVVASFSILADFIREIGGDRVSVSSLVGRDADAHGFEPSPADAARLAQARLVVVNGLGFEGWMDRLVKASGSKAPVVVASRGVKPIAAPGGGHAHGHGHGHGHSHGHAHDHDADPHAFQSVANAKLYVAAIRDALVAADGAGKAVFEAQATRYLGELDRLDAEIKAEIARIPQARRRVITDHDAFAYFGAAYGIRFVAPRGVSRSGDVSAKDVARIVRQVKADKIPALFFENVADPRLIEQIARESGAKIGGKLYSDALSAEGGPAPTYPALMRHNAKTLAGALAE</sequence>
<dbReference type="RefSeq" id="WP_133768304.1">
    <property type="nucleotide sequence ID" value="NZ_SNZR01000011.1"/>
</dbReference>
<keyword evidence="4" id="KW-0479">Metal-binding</keyword>
<feature type="compositionally biased region" description="Basic residues" evidence="7">
    <location>
        <begin position="124"/>
        <end position="136"/>
    </location>
</feature>
<dbReference type="InterPro" id="IPR006311">
    <property type="entry name" value="TAT_signal"/>
</dbReference>
<accession>A0A4V3DYN1</accession>
<dbReference type="AlphaFoldDB" id="A0A4V3DYN1"/>
<dbReference type="GO" id="GO:0030313">
    <property type="term" value="C:cell envelope"/>
    <property type="evidence" value="ECO:0007669"/>
    <property type="project" value="UniProtKB-SubCell"/>
</dbReference>
<dbReference type="PRINTS" id="PR00690">
    <property type="entry name" value="ADHESNFAMILY"/>
</dbReference>
<reference evidence="9 10" key="1">
    <citation type="submission" date="2019-03" db="EMBL/GenBank/DDBJ databases">
        <title>Genomic Encyclopedia of Type Strains, Phase IV (KMG-IV): sequencing the most valuable type-strain genomes for metagenomic binning, comparative biology and taxonomic classification.</title>
        <authorList>
            <person name="Goeker M."/>
        </authorList>
    </citation>
    <scope>NUCLEOTIDE SEQUENCE [LARGE SCALE GENOMIC DNA]</scope>
    <source>
        <strain evidence="9 10">DSM 25903</strain>
    </source>
</reference>
<keyword evidence="5 8" id="KW-0732">Signal</keyword>
<dbReference type="Pfam" id="PF01297">
    <property type="entry name" value="ZnuA"/>
    <property type="match status" value="1"/>
</dbReference>
<dbReference type="GO" id="GO:0007155">
    <property type="term" value="P:cell adhesion"/>
    <property type="evidence" value="ECO:0007669"/>
    <property type="project" value="InterPro"/>
</dbReference>
<evidence type="ECO:0000256" key="7">
    <source>
        <dbReference type="SAM" id="MobiDB-lite"/>
    </source>
</evidence>
<protein>
    <submittedName>
        <fullName evidence="9">Zinc/manganese transport system substrate-binding protein</fullName>
    </submittedName>
</protein>
<evidence type="ECO:0000256" key="1">
    <source>
        <dbReference type="ARBA" id="ARBA00004196"/>
    </source>
</evidence>
<feature type="signal peptide" evidence="8">
    <location>
        <begin position="1"/>
        <end position="21"/>
    </location>
</feature>
<evidence type="ECO:0000313" key="10">
    <source>
        <dbReference type="Proteomes" id="UP000295122"/>
    </source>
</evidence>
<keyword evidence="3 6" id="KW-0813">Transport</keyword>
<dbReference type="PANTHER" id="PTHR42953:SF1">
    <property type="entry name" value="METAL-BINDING PROTEIN HI_0362-RELATED"/>
    <property type="match status" value="1"/>
</dbReference>
<evidence type="ECO:0000256" key="8">
    <source>
        <dbReference type="SAM" id="SignalP"/>
    </source>
</evidence>
<comment type="subcellular location">
    <subcellularLocation>
        <location evidence="1">Cell envelope</location>
    </subcellularLocation>
</comment>
<comment type="caution">
    <text evidence="9">The sequence shown here is derived from an EMBL/GenBank/DDBJ whole genome shotgun (WGS) entry which is preliminary data.</text>
</comment>
<evidence type="ECO:0000256" key="5">
    <source>
        <dbReference type="ARBA" id="ARBA00022729"/>
    </source>
</evidence>
<keyword evidence="10" id="KW-1185">Reference proteome</keyword>
<dbReference type="InterPro" id="IPR006129">
    <property type="entry name" value="AdhesinB"/>
</dbReference>
<dbReference type="Gene3D" id="3.40.50.1980">
    <property type="entry name" value="Nitrogenase molybdenum iron protein domain"/>
    <property type="match status" value="2"/>
</dbReference>
<evidence type="ECO:0000313" key="9">
    <source>
        <dbReference type="EMBL" id="TDR93289.1"/>
    </source>
</evidence>
<dbReference type="PANTHER" id="PTHR42953">
    <property type="entry name" value="HIGH-AFFINITY ZINC UPTAKE SYSTEM PROTEIN ZNUA-RELATED"/>
    <property type="match status" value="1"/>
</dbReference>
<dbReference type="InterPro" id="IPR050492">
    <property type="entry name" value="Bact_metal-bind_prot9"/>
</dbReference>
<evidence type="ECO:0000256" key="6">
    <source>
        <dbReference type="RuleBase" id="RU003512"/>
    </source>
</evidence>
<dbReference type="GO" id="GO:0046872">
    <property type="term" value="F:metal ion binding"/>
    <property type="evidence" value="ECO:0007669"/>
    <property type="project" value="UniProtKB-KW"/>
</dbReference>
<dbReference type="GO" id="GO:0030001">
    <property type="term" value="P:metal ion transport"/>
    <property type="evidence" value="ECO:0007669"/>
    <property type="project" value="InterPro"/>
</dbReference>
<dbReference type="Proteomes" id="UP000295122">
    <property type="component" value="Unassembled WGS sequence"/>
</dbReference>
<dbReference type="PROSITE" id="PS51318">
    <property type="entry name" value="TAT"/>
    <property type="match status" value="1"/>
</dbReference>
<evidence type="ECO:0000256" key="3">
    <source>
        <dbReference type="ARBA" id="ARBA00022448"/>
    </source>
</evidence>
<dbReference type="OrthoDB" id="9793396at2"/>
<dbReference type="PRINTS" id="PR00691">
    <property type="entry name" value="ADHESINB"/>
</dbReference>
<gene>
    <name evidence="9" type="ORF">EV668_0545</name>
</gene>
<dbReference type="InterPro" id="IPR006127">
    <property type="entry name" value="ZnuA-like"/>
</dbReference>
<organism evidence="9 10">
    <name type="scientific">Enterovirga rhinocerotis</name>
    <dbReference type="NCBI Taxonomy" id="1339210"/>
    <lineage>
        <taxon>Bacteria</taxon>
        <taxon>Pseudomonadati</taxon>
        <taxon>Pseudomonadota</taxon>
        <taxon>Alphaproteobacteria</taxon>
        <taxon>Hyphomicrobiales</taxon>
        <taxon>Methylobacteriaceae</taxon>
        <taxon>Enterovirga</taxon>
    </lineage>
</organism>
<dbReference type="InterPro" id="IPR006128">
    <property type="entry name" value="Lipoprotein_PsaA-like"/>
</dbReference>
<evidence type="ECO:0000256" key="2">
    <source>
        <dbReference type="ARBA" id="ARBA00011028"/>
    </source>
</evidence>
<name>A0A4V3DYN1_9HYPH</name>
<feature type="region of interest" description="Disordered" evidence="7">
    <location>
        <begin position="117"/>
        <end position="144"/>
    </location>
</feature>
<proteinExistence type="inferred from homology"/>
<feature type="chain" id="PRO_5020293633" evidence="8">
    <location>
        <begin position="22"/>
        <end position="316"/>
    </location>
</feature>